<gene>
    <name evidence="2" type="ORF">GCM10010124_27780</name>
</gene>
<keyword evidence="3" id="KW-1185">Reference proteome</keyword>
<dbReference type="AlphaFoldDB" id="A0A8J3BN94"/>
<dbReference type="InterPro" id="IPR021295">
    <property type="entry name" value="DUF2867"/>
</dbReference>
<feature type="region of interest" description="Disordered" evidence="1">
    <location>
        <begin position="319"/>
        <end position="338"/>
    </location>
</feature>
<dbReference type="Pfam" id="PF11066">
    <property type="entry name" value="DUF2867"/>
    <property type="match status" value="1"/>
</dbReference>
<evidence type="ECO:0000256" key="1">
    <source>
        <dbReference type="SAM" id="MobiDB-lite"/>
    </source>
</evidence>
<sequence>MATGDTPAIRNVHERALPVPADRVGRLLDRLASADDPLWPSPTWRPVLLDRPLGVGAAGGHGAIRYRVTRYEPGRLLACAFDPAIGLTGVHVFEVQERGPDRCVIRHRLEGRPTGAMRLLWPLLVRQCHDAVVEHLLDNAERHVTGGVRAPVRYPWPVRRAAAAESVRVRAVPVPAGARLLRECPARRDLADAYSLRVPPGTSADPQDWADAVFRRPPPAVAALLRLRNALAPLVGVAPEGATAFDTLATGDGEVLLGTDAAHLDFRVSVLVAPGPGATTVTVSTVAAARTRVGRGYLALVRLAHPAVVRAMLRHAGREATAPQVVRRPPARAREAAR</sequence>
<dbReference type="SUPFAM" id="SSF55961">
    <property type="entry name" value="Bet v1-like"/>
    <property type="match status" value="1"/>
</dbReference>
<organism evidence="2 3">
    <name type="scientific">Pilimelia terevasa</name>
    <dbReference type="NCBI Taxonomy" id="53372"/>
    <lineage>
        <taxon>Bacteria</taxon>
        <taxon>Bacillati</taxon>
        <taxon>Actinomycetota</taxon>
        <taxon>Actinomycetes</taxon>
        <taxon>Micromonosporales</taxon>
        <taxon>Micromonosporaceae</taxon>
        <taxon>Pilimelia</taxon>
    </lineage>
</organism>
<proteinExistence type="predicted"/>
<name>A0A8J3BN94_9ACTN</name>
<reference evidence="2" key="2">
    <citation type="submission" date="2020-09" db="EMBL/GenBank/DDBJ databases">
        <authorList>
            <person name="Sun Q."/>
            <person name="Ohkuma M."/>
        </authorList>
    </citation>
    <scope>NUCLEOTIDE SEQUENCE</scope>
    <source>
        <strain evidence="2">JCM 3091</strain>
    </source>
</reference>
<dbReference type="Proteomes" id="UP000662200">
    <property type="component" value="Unassembled WGS sequence"/>
</dbReference>
<evidence type="ECO:0000313" key="3">
    <source>
        <dbReference type="Proteomes" id="UP000662200"/>
    </source>
</evidence>
<evidence type="ECO:0008006" key="4">
    <source>
        <dbReference type="Google" id="ProtNLM"/>
    </source>
</evidence>
<accession>A0A8J3BN94</accession>
<comment type="caution">
    <text evidence="2">The sequence shown here is derived from an EMBL/GenBank/DDBJ whole genome shotgun (WGS) entry which is preliminary data.</text>
</comment>
<protein>
    <recommendedName>
        <fullName evidence="4">DUF2867 domain-containing protein</fullName>
    </recommendedName>
</protein>
<reference evidence="2" key="1">
    <citation type="journal article" date="2014" name="Int. J. Syst. Evol. Microbiol.">
        <title>Complete genome sequence of Corynebacterium casei LMG S-19264T (=DSM 44701T), isolated from a smear-ripened cheese.</title>
        <authorList>
            <consortium name="US DOE Joint Genome Institute (JGI-PGF)"/>
            <person name="Walter F."/>
            <person name="Albersmeier A."/>
            <person name="Kalinowski J."/>
            <person name="Ruckert C."/>
        </authorList>
    </citation>
    <scope>NUCLEOTIDE SEQUENCE</scope>
    <source>
        <strain evidence="2">JCM 3091</strain>
    </source>
</reference>
<evidence type="ECO:0000313" key="2">
    <source>
        <dbReference type="EMBL" id="GGK33495.1"/>
    </source>
</evidence>
<dbReference type="RefSeq" id="WP_189114738.1">
    <property type="nucleotide sequence ID" value="NZ_BMQC01000009.1"/>
</dbReference>
<dbReference type="EMBL" id="BMQC01000009">
    <property type="protein sequence ID" value="GGK33495.1"/>
    <property type="molecule type" value="Genomic_DNA"/>
</dbReference>